<dbReference type="GO" id="GO:0003887">
    <property type="term" value="F:DNA-directed DNA polymerase activity"/>
    <property type="evidence" value="ECO:0007669"/>
    <property type="project" value="UniProtKB-KW"/>
</dbReference>
<comment type="caution">
    <text evidence="1">The sequence shown here is derived from an EMBL/GenBank/DDBJ whole genome shotgun (WGS) entry which is preliminary data.</text>
</comment>
<dbReference type="Gene3D" id="3.30.70.270">
    <property type="match status" value="1"/>
</dbReference>
<dbReference type="AlphaFoldDB" id="A0A2G9IB70"/>
<dbReference type="InterPro" id="IPR043502">
    <property type="entry name" value="DNA/RNA_pol_sf"/>
</dbReference>
<dbReference type="InterPro" id="IPR021109">
    <property type="entry name" value="Peptidase_aspartic_dom_sf"/>
</dbReference>
<organism evidence="1 2">
    <name type="scientific">Handroanthus impetiginosus</name>
    <dbReference type="NCBI Taxonomy" id="429701"/>
    <lineage>
        <taxon>Eukaryota</taxon>
        <taxon>Viridiplantae</taxon>
        <taxon>Streptophyta</taxon>
        <taxon>Embryophyta</taxon>
        <taxon>Tracheophyta</taxon>
        <taxon>Spermatophyta</taxon>
        <taxon>Magnoliopsida</taxon>
        <taxon>eudicotyledons</taxon>
        <taxon>Gunneridae</taxon>
        <taxon>Pentapetalae</taxon>
        <taxon>asterids</taxon>
        <taxon>lamiids</taxon>
        <taxon>Lamiales</taxon>
        <taxon>Bignoniaceae</taxon>
        <taxon>Crescentiina</taxon>
        <taxon>Tabebuia alliance</taxon>
        <taxon>Handroanthus</taxon>
    </lineage>
</organism>
<dbReference type="PANTHER" id="PTHR33067">
    <property type="entry name" value="RNA-DIRECTED DNA POLYMERASE-RELATED"/>
    <property type="match status" value="1"/>
</dbReference>
<dbReference type="CDD" id="cd00303">
    <property type="entry name" value="retropepsin_like"/>
    <property type="match status" value="1"/>
</dbReference>
<protein>
    <submittedName>
        <fullName evidence="1">DNA-directed DNA polymerase</fullName>
        <ecNumber evidence="1">2.7.7.7</ecNumber>
    </submittedName>
</protein>
<keyword evidence="1" id="KW-0548">Nucleotidyltransferase</keyword>
<dbReference type="InterPro" id="IPR043128">
    <property type="entry name" value="Rev_trsase/Diguanyl_cyclase"/>
</dbReference>
<dbReference type="Gene3D" id="2.40.70.10">
    <property type="entry name" value="Acid Proteases"/>
    <property type="match status" value="1"/>
</dbReference>
<dbReference type="SUPFAM" id="SSF56672">
    <property type="entry name" value="DNA/RNA polymerases"/>
    <property type="match status" value="1"/>
</dbReference>
<dbReference type="Proteomes" id="UP000231279">
    <property type="component" value="Unassembled WGS sequence"/>
</dbReference>
<accession>A0A2G9IB70</accession>
<keyword evidence="1" id="KW-0239">DNA-directed DNA polymerase</keyword>
<name>A0A2G9IB70_9LAMI</name>
<evidence type="ECO:0000313" key="2">
    <source>
        <dbReference type="Proteomes" id="UP000231279"/>
    </source>
</evidence>
<dbReference type="PANTHER" id="PTHR33067:SF39">
    <property type="entry name" value="TRANSCRIPTION FACTOR INTERACTOR AND REGULATOR CCHC(ZN) FAMILY"/>
    <property type="match status" value="1"/>
</dbReference>
<proteinExistence type="predicted"/>
<keyword evidence="1" id="KW-0808">Transferase</keyword>
<dbReference type="EC" id="2.7.7.7" evidence="1"/>
<dbReference type="OrthoDB" id="1934381at2759"/>
<evidence type="ECO:0000313" key="1">
    <source>
        <dbReference type="EMBL" id="PIN26920.1"/>
    </source>
</evidence>
<keyword evidence="2" id="KW-1185">Reference proteome</keyword>
<gene>
    <name evidence="1" type="ORF">CDL12_00324</name>
</gene>
<dbReference type="STRING" id="429701.A0A2G9IB70"/>
<sequence length="620" mass="70987">MQRNQNQNLAPYDPTIERTFQAPRRKLAEHIDPKGVIEIIYEVWNRFKKMLRNCPNYDISRYILVYTFYHRLSDSGKDKLDHLNGDSFLFETTAEYHNLLNNLVANHYEKKSESATSSKAASVIEVDQVMTLIAKIDFLMQSMKNFGIIKCNTPLLYVKNAEKVIFLISAPTILNPFSLELQEVFKEPAKTKGKEVSSEENEKEVEAPLEVKALEQMRGSIKFMKDILFKKRHLGNYKIVALIEECSAIIQNKLSPKLKDPRSFIIFCTIGTHFSGRALCDLGASIDLMPYSIYRTLGLGKAKPTSVTLQSADRSLTYPKRVIEDILVKVDKFIFLANLVVLDMKVDSEISIILGRPFSATGINLIDVQNGELTMRVQDQQITFNVLKAMKFPNESDECFLVNVNYSLTGKEAIIERPLDPLECALLDLTFKTKGVQSLERTAPSKVLKASIDKPLRIETLSILLHYVYLGESDILSIIIPSSLSYVQVKKLLRVLRKHKGAIEWTIADIKGISLSFCIHKILLEDDHKTPMESQRKLNHIMKEVVKKEIFNWLDVGIIYPISDSSVYMDYRKLNKATRKDHFPLPFIDQMLDRLAGKKFYYFLDDYLGYNQIAIAPEDK</sequence>
<dbReference type="EMBL" id="NKXS01000030">
    <property type="protein sequence ID" value="PIN26920.1"/>
    <property type="molecule type" value="Genomic_DNA"/>
</dbReference>
<reference evidence="2" key="1">
    <citation type="journal article" date="2018" name="Gigascience">
        <title>Genome assembly of the Pink Ipe (Handroanthus impetiginosus, Bignoniaceae), a highly valued, ecologically keystone Neotropical timber forest tree.</title>
        <authorList>
            <person name="Silva-Junior O.B."/>
            <person name="Grattapaglia D."/>
            <person name="Novaes E."/>
            <person name="Collevatti R.G."/>
        </authorList>
    </citation>
    <scope>NUCLEOTIDE SEQUENCE [LARGE SCALE GENOMIC DNA]</scope>
    <source>
        <strain evidence="2">cv. UFG-1</strain>
    </source>
</reference>